<evidence type="ECO:0000256" key="1">
    <source>
        <dbReference type="ARBA" id="ARBA00004141"/>
    </source>
</evidence>
<keyword evidence="5 7" id="KW-1133">Transmembrane helix</keyword>
<dbReference type="InterPro" id="IPR036721">
    <property type="entry name" value="RCK_C_sf"/>
</dbReference>
<gene>
    <name evidence="9" type="ORF">BN996_02608</name>
</gene>
<sequence>MVAVTSGMLVVFALVVVTMALFVTEAAPPDVTAIGVIVALVVLEPWTRVDLQTGLSGFSSAATITVLSMYALSEGVRQTGAIRVLGDAVASFTNGSESRLLAAVVGLTGPVAGVVNNTPVVAVFVPMVSDLADQANVSPSKLLIPLSYASMLGGTLTLVGTATNLVASEAYAAATGLPPFSMFTFTPLGAVVFVVGAGYLLTVAPRLLPERIEPGNRTGNYGVEPFLARVLVPARSPLVGIPAGEVSDDTYRDLNVDILDVLRGGEHFIAADSDREVESRDILTIRGDPATIRRFCDLADLRFLPRASVTDAELDRPERVALVELVVPRESGLVGETIGGARLRERYDATVLAVRRRGGDLIREHFRDVELQVGDSLLLQTTNETARYLRDSGDFVVTSEVADEFIEDNGGLSPTSFRAFAVIAAVIGLAALGVVPIAIAALGGVAAMVTLGCLSASDAYGAVSWNVIFLLAGVIPLGQALQLTGGVALLSEFVGVAATYLPVVVVLAAFYLLTGLLANVITPVASVVLMLPVAIDTAFGLGADPFGFALAVTFGGSTAFMTPIGYQTNLMVYGPGGYRFTDYLRVGAPLQLLLTVVTTAGIVLLWGV</sequence>
<reference evidence="10" key="1">
    <citation type="submission" date="2015-03" db="EMBL/GenBank/DDBJ databases">
        <authorList>
            <person name="Urmite Genomes"/>
        </authorList>
    </citation>
    <scope>NUCLEOTIDE SEQUENCE [LARGE SCALE GENOMIC DNA]</scope>
    <source>
        <strain evidence="10">Arc-Hr</strain>
    </source>
</reference>
<feature type="transmembrane region" description="Helical" evidence="7">
    <location>
        <begin position="520"/>
        <end position="539"/>
    </location>
</feature>
<organism evidence="9 10">
    <name type="scientific">Haloferax massiliensis</name>
    <dbReference type="NCBI Taxonomy" id="1476858"/>
    <lineage>
        <taxon>Archaea</taxon>
        <taxon>Methanobacteriati</taxon>
        <taxon>Methanobacteriota</taxon>
        <taxon>Stenosarchaea group</taxon>
        <taxon>Halobacteria</taxon>
        <taxon>Halobacteriales</taxon>
        <taxon>Haloferacaceae</taxon>
        <taxon>Haloferax</taxon>
    </lineage>
</organism>
<dbReference type="InterPro" id="IPR006037">
    <property type="entry name" value="RCK_C"/>
</dbReference>
<dbReference type="RefSeq" id="WP_007274951.1">
    <property type="nucleotide sequence ID" value="NZ_CABLRR010000002.1"/>
</dbReference>
<feature type="transmembrane region" description="Helical" evidence="7">
    <location>
        <begin position="546"/>
        <end position="566"/>
    </location>
</feature>
<feature type="transmembrane region" description="Helical" evidence="7">
    <location>
        <begin position="6"/>
        <end position="24"/>
    </location>
</feature>
<keyword evidence="4" id="KW-0677">Repeat</keyword>
<feature type="transmembrane region" description="Helical" evidence="7">
    <location>
        <begin position="146"/>
        <end position="167"/>
    </location>
</feature>
<dbReference type="PROSITE" id="PS51202">
    <property type="entry name" value="RCK_C"/>
    <property type="match status" value="2"/>
</dbReference>
<feature type="transmembrane region" description="Helical" evidence="7">
    <location>
        <begin position="462"/>
        <end position="481"/>
    </location>
</feature>
<dbReference type="EMBL" id="CSTE01000002">
    <property type="protein sequence ID" value="CQR51181.1"/>
    <property type="molecule type" value="Genomic_DNA"/>
</dbReference>
<feature type="domain" description="RCK C-terminal" evidence="8">
    <location>
        <begin position="213"/>
        <end position="301"/>
    </location>
</feature>
<feature type="domain" description="RCK C-terminal" evidence="8">
    <location>
        <begin position="310"/>
        <end position="395"/>
    </location>
</feature>
<dbReference type="PANTHER" id="PTHR43652">
    <property type="entry name" value="BASIC AMINO ACID ANTIPORTER YFCC-RELATED"/>
    <property type="match status" value="1"/>
</dbReference>
<dbReference type="AlphaFoldDB" id="A0A0D6JU33"/>
<evidence type="ECO:0000256" key="4">
    <source>
        <dbReference type="ARBA" id="ARBA00022737"/>
    </source>
</evidence>
<dbReference type="Proteomes" id="UP000198902">
    <property type="component" value="Unassembled WGS sequence"/>
</dbReference>
<dbReference type="OrthoDB" id="21388at2157"/>
<feature type="transmembrane region" description="Helical" evidence="7">
    <location>
        <begin position="419"/>
        <end position="442"/>
    </location>
</feature>
<evidence type="ECO:0000256" key="3">
    <source>
        <dbReference type="ARBA" id="ARBA00022692"/>
    </source>
</evidence>
<dbReference type="Gene3D" id="3.30.70.1450">
    <property type="entry name" value="Regulator of K+ conductance, C-terminal domain"/>
    <property type="match status" value="2"/>
</dbReference>
<evidence type="ECO:0000259" key="8">
    <source>
        <dbReference type="PROSITE" id="PS51202"/>
    </source>
</evidence>
<dbReference type="Pfam" id="PF03600">
    <property type="entry name" value="CitMHS"/>
    <property type="match status" value="1"/>
</dbReference>
<dbReference type="InterPro" id="IPR051679">
    <property type="entry name" value="DASS-Related_Transporters"/>
</dbReference>
<evidence type="ECO:0000256" key="5">
    <source>
        <dbReference type="ARBA" id="ARBA00022989"/>
    </source>
</evidence>
<feature type="transmembrane region" description="Helical" evidence="7">
    <location>
        <begin position="586"/>
        <end position="606"/>
    </location>
</feature>
<accession>A0A0D6JU33</accession>
<evidence type="ECO:0000256" key="2">
    <source>
        <dbReference type="ARBA" id="ARBA00022448"/>
    </source>
</evidence>
<proteinExistence type="predicted"/>
<dbReference type="PANTHER" id="PTHR43652:SF2">
    <property type="entry name" value="BASIC AMINO ACID ANTIPORTER YFCC-RELATED"/>
    <property type="match status" value="1"/>
</dbReference>
<dbReference type="GO" id="GO:0006813">
    <property type="term" value="P:potassium ion transport"/>
    <property type="evidence" value="ECO:0007669"/>
    <property type="project" value="InterPro"/>
</dbReference>
<dbReference type="InterPro" id="IPR004680">
    <property type="entry name" value="Cit_transptr-like_dom"/>
</dbReference>
<evidence type="ECO:0000256" key="7">
    <source>
        <dbReference type="SAM" id="Phobius"/>
    </source>
</evidence>
<keyword evidence="6 7" id="KW-0472">Membrane</keyword>
<evidence type="ECO:0000256" key="6">
    <source>
        <dbReference type="ARBA" id="ARBA00023136"/>
    </source>
</evidence>
<name>A0A0D6JU33_9EURY</name>
<evidence type="ECO:0000313" key="10">
    <source>
        <dbReference type="Proteomes" id="UP000198902"/>
    </source>
</evidence>
<evidence type="ECO:0000313" key="9">
    <source>
        <dbReference type="EMBL" id="CQR51181.1"/>
    </source>
</evidence>
<dbReference type="Pfam" id="PF02080">
    <property type="entry name" value="TrkA_C"/>
    <property type="match status" value="2"/>
</dbReference>
<dbReference type="GO" id="GO:0005886">
    <property type="term" value="C:plasma membrane"/>
    <property type="evidence" value="ECO:0007669"/>
    <property type="project" value="TreeGrafter"/>
</dbReference>
<feature type="transmembrane region" description="Helical" evidence="7">
    <location>
        <begin position="179"/>
        <end position="201"/>
    </location>
</feature>
<keyword evidence="10" id="KW-1185">Reference proteome</keyword>
<feature type="transmembrane region" description="Helical" evidence="7">
    <location>
        <begin position="493"/>
        <end position="514"/>
    </location>
</feature>
<protein>
    <submittedName>
        <fullName evidence="9">Citrate transporter</fullName>
    </submittedName>
</protein>
<dbReference type="GO" id="GO:0008324">
    <property type="term" value="F:monoatomic cation transmembrane transporter activity"/>
    <property type="evidence" value="ECO:0007669"/>
    <property type="project" value="InterPro"/>
</dbReference>
<dbReference type="SUPFAM" id="SSF116726">
    <property type="entry name" value="TrkA C-terminal domain-like"/>
    <property type="match status" value="2"/>
</dbReference>
<keyword evidence="2" id="KW-0813">Transport</keyword>
<keyword evidence="3 7" id="KW-0812">Transmembrane</keyword>
<comment type="subcellular location">
    <subcellularLocation>
        <location evidence="1">Membrane</location>
        <topology evidence="1">Multi-pass membrane protein</topology>
    </subcellularLocation>
</comment>